<reference evidence="1" key="2">
    <citation type="journal article" date="2023" name="IMA Fungus">
        <title>Comparative genomic study of the Penicillium genus elucidates a diverse pangenome and 15 lateral gene transfer events.</title>
        <authorList>
            <person name="Petersen C."/>
            <person name="Sorensen T."/>
            <person name="Nielsen M.R."/>
            <person name="Sondergaard T.E."/>
            <person name="Sorensen J.L."/>
            <person name="Fitzpatrick D.A."/>
            <person name="Frisvad J.C."/>
            <person name="Nielsen K.L."/>
        </authorList>
    </citation>
    <scope>NUCLEOTIDE SEQUENCE</scope>
    <source>
        <strain evidence="1">IBT 21917</strain>
    </source>
</reference>
<comment type="caution">
    <text evidence="1">The sequence shown here is derived from an EMBL/GenBank/DDBJ whole genome shotgun (WGS) entry which is preliminary data.</text>
</comment>
<keyword evidence="2" id="KW-1185">Reference proteome</keyword>
<organism evidence="1 2">
    <name type="scientific">Penicillium capsulatum</name>
    <dbReference type="NCBI Taxonomy" id="69766"/>
    <lineage>
        <taxon>Eukaryota</taxon>
        <taxon>Fungi</taxon>
        <taxon>Dikarya</taxon>
        <taxon>Ascomycota</taxon>
        <taxon>Pezizomycotina</taxon>
        <taxon>Eurotiomycetes</taxon>
        <taxon>Eurotiomycetidae</taxon>
        <taxon>Eurotiales</taxon>
        <taxon>Aspergillaceae</taxon>
        <taxon>Penicillium</taxon>
    </lineage>
</organism>
<dbReference type="AlphaFoldDB" id="A0A9W9I874"/>
<name>A0A9W9I874_9EURO</name>
<reference evidence="1" key="1">
    <citation type="submission" date="2022-11" db="EMBL/GenBank/DDBJ databases">
        <authorList>
            <person name="Petersen C."/>
        </authorList>
    </citation>
    <scope>NUCLEOTIDE SEQUENCE</scope>
    <source>
        <strain evidence="1">IBT 21917</strain>
    </source>
</reference>
<sequence>MWRLVTKIPAHSIGPRLTVLGIMNYMTDTVTSAFGMIEGGQQALDKHPIDHEVAELAGWLFAKQDFDVVEREHLAKTPWR</sequence>
<proteinExistence type="predicted"/>
<evidence type="ECO:0000313" key="1">
    <source>
        <dbReference type="EMBL" id="KAJ5172065.1"/>
    </source>
</evidence>
<gene>
    <name evidence="1" type="ORF">N7492_004658</name>
</gene>
<dbReference type="Proteomes" id="UP001146351">
    <property type="component" value="Unassembled WGS sequence"/>
</dbReference>
<evidence type="ECO:0000313" key="2">
    <source>
        <dbReference type="Proteomes" id="UP001146351"/>
    </source>
</evidence>
<protein>
    <submittedName>
        <fullName evidence="1">Uncharacterized protein</fullName>
    </submittedName>
</protein>
<accession>A0A9W9I874</accession>
<dbReference type="EMBL" id="JAPQKO010000003">
    <property type="protein sequence ID" value="KAJ5172065.1"/>
    <property type="molecule type" value="Genomic_DNA"/>
</dbReference>